<keyword evidence="1" id="KW-0862">Zinc</keyword>
<dbReference type="InterPro" id="IPR054429">
    <property type="entry name" value="Znf-CCCH_Muscleblind-like"/>
</dbReference>
<dbReference type="PANTHER" id="PTHR37543:SF1">
    <property type="entry name" value="CCCH ZINC FINGER DNA BINDING PROTEIN (AFU_ORTHOLOGUE AFUA_5G12760)"/>
    <property type="match status" value="1"/>
</dbReference>
<keyword evidence="1" id="KW-0863">Zinc-finger</keyword>
<feature type="domain" description="C3H1-type" evidence="2">
    <location>
        <begin position="264"/>
        <end position="290"/>
    </location>
</feature>
<dbReference type="Pfam" id="PF25543">
    <property type="entry name" value="zf-CCCH_tandem"/>
    <property type="match status" value="1"/>
</dbReference>
<organism evidence="3 4">
    <name type="scientific">Bimuria novae-zelandiae CBS 107.79</name>
    <dbReference type="NCBI Taxonomy" id="1447943"/>
    <lineage>
        <taxon>Eukaryota</taxon>
        <taxon>Fungi</taxon>
        <taxon>Dikarya</taxon>
        <taxon>Ascomycota</taxon>
        <taxon>Pezizomycotina</taxon>
        <taxon>Dothideomycetes</taxon>
        <taxon>Pleosporomycetidae</taxon>
        <taxon>Pleosporales</taxon>
        <taxon>Massarineae</taxon>
        <taxon>Didymosphaeriaceae</taxon>
        <taxon>Bimuria</taxon>
    </lineage>
</organism>
<protein>
    <recommendedName>
        <fullName evidence="2">C3H1-type domain-containing protein</fullName>
    </recommendedName>
</protein>
<dbReference type="Pfam" id="PF25540">
    <property type="entry name" value="DUF7923"/>
    <property type="match status" value="1"/>
</dbReference>
<accession>A0A6A5UTQ3</accession>
<evidence type="ECO:0000313" key="4">
    <source>
        <dbReference type="Proteomes" id="UP000800036"/>
    </source>
</evidence>
<reference evidence="3" key="1">
    <citation type="journal article" date="2020" name="Stud. Mycol.">
        <title>101 Dothideomycetes genomes: a test case for predicting lifestyles and emergence of pathogens.</title>
        <authorList>
            <person name="Haridas S."/>
            <person name="Albert R."/>
            <person name="Binder M."/>
            <person name="Bloem J."/>
            <person name="Labutti K."/>
            <person name="Salamov A."/>
            <person name="Andreopoulos B."/>
            <person name="Baker S."/>
            <person name="Barry K."/>
            <person name="Bills G."/>
            <person name="Bluhm B."/>
            <person name="Cannon C."/>
            <person name="Castanera R."/>
            <person name="Culley D."/>
            <person name="Daum C."/>
            <person name="Ezra D."/>
            <person name="Gonzalez J."/>
            <person name="Henrissat B."/>
            <person name="Kuo A."/>
            <person name="Liang C."/>
            <person name="Lipzen A."/>
            <person name="Lutzoni F."/>
            <person name="Magnuson J."/>
            <person name="Mondo S."/>
            <person name="Nolan M."/>
            <person name="Ohm R."/>
            <person name="Pangilinan J."/>
            <person name="Park H.-J."/>
            <person name="Ramirez L."/>
            <person name="Alfaro M."/>
            <person name="Sun H."/>
            <person name="Tritt A."/>
            <person name="Yoshinaga Y."/>
            <person name="Zwiers L.-H."/>
            <person name="Turgeon B."/>
            <person name="Goodwin S."/>
            <person name="Spatafora J."/>
            <person name="Crous P."/>
            <person name="Grigoriev I."/>
        </authorList>
    </citation>
    <scope>NUCLEOTIDE SEQUENCE</scope>
    <source>
        <strain evidence="3">CBS 107.79</strain>
    </source>
</reference>
<dbReference type="InterPro" id="IPR057683">
    <property type="entry name" value="DUF7923"/>
</dbReference>
<dbReference type="InterPro" id="IPR057654">
    <property type="entry name" value="Znf-CCCH_tandem"/>
</dbReference>
<name>A0A6A5UTQ3_9PLEO</name>
<dbReference type="EMBL" id="ML976737">
    <property type="protein sequence ID" value="KAF1967122.1"/>
    <property type="molecule type" value="Genomic_DNA"/>
</dbReference>
<dbReference type="SMART" id="SM00356">
    <property type="entry name" value="ZnF_C3H1"/>
    <property type="match status" value="2"/>
</dbReference>
<dbReference type="OrthoDB" id="2270193at2759"/>
<dbReference type="PROSITE" id="PS50103">
    <property type="entry name" value="ZF_C3H1"/>
    <property type="match status" value="1"/>
</dbReference>
<dbReference type="Proteomes" id="UP000800036">
    <property type="component" value="Unassembled WGS sequence"/>
</dbReference>
<evidence type="ECO:0000256" key="1">
    <source>
        <dbReference type="PROSITE-ProRule" id="PRU00723"/>
    </source>
</evidence>
<proteinExistence type="predicted"/>
<feature type="zinc finger region" description="C3H1-type" evidence="1">
    <location>
        <begin position="264"/>
        <end position="290"/>
    </location>
</feature>
<dbReference type="Gene3D" id="4.10.1000.10">
    <property type="entry name" value="Zinc finger, CCCH-type"/>
    <property type="match status" value="1"/>
</dbReference>
<gene>
    <name evidence="3" type="ORF">BU23DRAFT_543336</name>
</gene>
<dbReference type="GO" id="GO:0008270">
    <property type="term" value="F:zinc ion binding"/>
    <property type="evidence" value="ECO:0007669"/>
    <property type="project" value="UniProtKB-KW"/>
</dbReference>
<keyword evidence="1" id="KW-0479">Metal-binding</keyword>
<evidence type="ECO:0000313" key="3">
    <source>
        <dbReference type="EMBL" id="KAF1967122.1"/>
    </source>
</evidence>
<dbReference type="Pfam" id="PF22628">
    <property type="entry name" value="zf-CCCH_10"/>
    <property type="match status" value="1"/>
</dbReference>
<dbReference type="PANTHER" id="PTHR37543">
    <property type="entry name" value="CCCH ZINC FINGER DNA BINDING PROTEIN (AFU_ORTHOLOGUE AFUA_5G12760)"/>
    <property type="match status" value="1"/>
</dbReference>
<dbReference type="AlphaFoldDB" id="A0A6A5UTQ3"/>
<keyword evidence="4" id="KW-1185">Reference proteome</keyword>
<dbReference type="InterPro" id="IPR000571">
    <property type="entry name" value="Znf_CCCH"/>
</dbReference>
<evidence type="ECO:0000259" key="2">
    <source>
        <dbReference type="PROSITE" id="PS50103"/>
    </source>
</evidence>
<sequence>MSDQGELIDLGAQLKGLEVAGVKHFADLKTVINKCAQALKENALKHDHLLAKYRKLEQDCDALKARRAGGDAVGVEQPYVAVLIDAHSHKFVDDLVLDKASGGPKAAQLLLSSIKENLRMRALAAKDCRIAVQAYANLKSLSDDAHRNKLADSKPRSLAPFTSGFSRTDDCDFVDVQDEEIAQSKIRKRLKVCVADPSCKHIFLAAAGSALYVQAVQAATQQTGKITLVRGGLLDQRLMGLGLPEVAFLKVFRKSDSTKNNNNENGSRVCFDWQKGKCSRPHCKFEHPAMEINAKLLGQPDEVTRRSSTLPIINQNGLIPINGNNERLDLHMRPPTAEQWKVWHARIAIKKPCNDFNIRRACSKANCSYDHVFIEPDASYCMQYLLKETPCEEGSKCRVLECFKGHVCQKDGCEGNLSGCKFARKVHAVDLHVANWVKPFKIGEEVQGDVVQAGDDSLIDFND</sequence>